<name>A0A1V1PBG9_9BACT</name>
<dbReference type="Gene3D" id="2.60.120.200">
    <property type="match status" value="3"/>
</dbReference>
<comment type="cofactor">
    <cofactor evidence="1">
        <name>Ca(2+)</name>
        <dbReference type="ChEBI" id="CHEBI:29108"/>
    </cofactor>
</comment>
<dbReference type="PANTHER" id="PTHR19277">
    <property type="entry name" value="PENTRAXIN"/>
    <property type="match status" value="1"/>
</dbReference>
<dbReference type="EMBL" id="ATBP01000191">
    <property type="protein sequence ID" value="ETR72035.1"/>
    <property type="molecule type" value="Genomic_DNA"/>
</dbReference>
<reference evidence="8" key="1">
    <citation type="submission" date="2012-11" db="EMBL/GenBank/DDBJ databases">
        <authorList>
            <person name="Lucero-Rivera Y.E."/>
            <person name="Tovar-Ramirez D."/>
        </authorList>
    </citation>
    <scope>NUCLEOTIDE SEQUENCE [LARGE SCALE GENOMIC DNA]</scope>
    <source>
        <strain evidence="8">Araruama</strain>
    </source>
</reference>
<dbReference type="PANTHER" id="PTHR19277:SF125">
    <property type="entry name" value="B6"/>
    <property type="match status" value="1"/>
</dbReference>
<dbReference type="InterPro" id="IPR051360">
    <property type="entry name" value="Neuronal_Pentraxin_Related"/>
</dbReference>
<gene>
    <name evidence="7" type="ORF">OMM_02026</name>
</gene>
<dbReference type="Pfam" id="PF13385">
    <property type="entry name" value="Laminin_G_3"/>
    <property type="match status" value="3"/>
</dbReference>
<protein>
    <recommendedName>
        <fullName evidence="6">LamG-like jellyroll fold domain-containing protein</fullName>
    </recommendedName>
</protein>
<evidence type="ECO:0000313" key="8">
    <source>
        <dbReference type="Proteomes" id="UP000189670"/>
    </source>
</evidence>
<keyword evidence="2" id="KW-0479">Metal-binding</keyword>
<dbReference type="SMART" id="SM00560">
    <property type="entry name" value="LamGL"/>
    <property type="match status" value="2"/>
</dbReference>
<comment type="caution">
    <text evidence="7">The sequence shown here is derived from an EMBL/GenBank/DDBJ whole genome shotgun (WGS) entry which is preliminary data.</text>
</comment>
<dbReference type="InterPro" id="IPR013320">
    <property type="entry name" value="ConA-like_dom_sf"/>
</dbReference>
<keyword evidence="5" id="KW-1015">Disulfide bond</keyword>
<proteinExistence type="predicted"/>
<organism evidence="7 8">
    <name type="scientific">Candidatus Magnetoglobus multicellularis str. Araruama</name>
    <dbReference type="NCBI Taxonomy" id="890399"/>
    <lineage>
        <taxon>Bacteria</taxon>
        <taxon>Pseudomonadati</taxon>
        <taxon>Thermodesulfobacteriota</taxon>
        <taxon>Desulfobacteria</taxon>
        <taxon>Desulfobacterales</taxon>
        <taxon>Desulfobacteraceae</taxon>
        <taxon>Candidatus Magnetoglobus</taxon>
    </lineage>
</organism>
<evidence type="ECO:0000256" key="3">
    <source>
        <dbReference type="ARBA" id="ARBA00022729"/>
    </source>
</evidence>
<evidence type="ECO:0000313" key="7">
    <source>
        <dbReference type="EMBL" id="ETR72035.1"/>
    </source>
</evidence>
<feature type="domain" description="LamG-like jellyroll fold" evidence="6">
    <location>
        <begin position="1037"/>
        <end position="1162"/>
    </location>
</feature>
<feature type="domain" description="LamG-like jellyroll fold" evidence="6">
    <location>
        <begin position="695"/>
        <end position="823"/>
    </location>
</feature>
<sequence>MAESAGLTVENISFLQDNGDFMLFGHKTPVNQIVTGDLPQSIEARWSRSWFIDFTDQNDNGGEVKLTFNYDNGDLPGTPTGMHALIKRTDESSNFEVIATQLILSGTETQFTINVNDLGDGFYTLGLVKNFAAENSDHVLDFVGIYKIDPYFIPSNHSSGLKIENVSFLYDNWDYLVWGHQTPELTLANDDLPGNINYRWNRDYYINFSDTNDNGGDIVIKFDFISAGFGEPYDAEYFLIKRNTSTDIFSEVVGAVPEVTDRSVNFVMDVSNLDDAYYCIGMNLILEIEDLTGTPAGLPISSTANDLSLWLKPEKLEYQAGGNPISQWTDASDKAFHAIQSNREYQPAFIPDVINGHHALHFDGSNDYLNGPNETITARTVFAVLKVDTDASYLSCLLTEKDSDNNNIRTNVPVSVWRAPQHYADDNDFSYHGFGAVNGYETDHHDCQYHILTQISDSQKEFEYRISQIMHQRYFKGDLSELIVFSNALNKSRRRIIENYLSAKYNIPIAGDRYNGDSDALGNYDIEVSGIGKDYDGDSTQASSGGLLIDNISFLQDDGDYLLYGHQTQFNIISTKDLAPDSGMTRWLREWYVEITDINENSGTIKLTFDYSKAGFYTLPPANVALLGRNDTQSEFEIIPNDGVIDKDRVIFIVQAQDIAGKYITIGLLSSDFMIDFTDSTAYMNAGNEVDIISTSFSVEFWAKRSYSSCTAYNSIIGHGEDLQDYAALSIGFHNCTFQIDFFGDALQTPPDYNDLNWHHWAVTYDSSTQERIIYCDGEEVAKDTASDNYTGSGSLTIGTCPNGYFNGQVDEIRLWNNVRSPDDIRQNMHRSMNPDSQGLEAYFPLNEGKGDTTADLSANAFATSITGTTENVWRVSTAPVSSRYGTNKLALALKFNSPEISVDIARMDVNPNGELPPEAIEGRYWAVTCDNTLSYNADMTFTIPEYLRTGDLIDPSRFALYQRNANGTGPWALIAVADNVDSLLNTITFPNIDTTGQFMLGRFNAPPVAASGLRLSEFDGLDDYLSVSKALDLSNRSFTIEFFAKRASVTGKQGIICHQTYLGDLGIQIHFLDNQIQFIIDSTMLSSDIISDTNWHHYACVFDSQSLQQCIYQDGQPLASQHIPLAYDETGTIVIAKTDANAFFAGALDEIRIWSTALSHSTINANMYKPVNPFIHDTLELYYRFDDPDAGNMVKDASLNRRNANLINMDTQRIVSDLWHNRTINPNLKRMNAGNALDFTESFNGHYVEFPNIFDNAPQSFTIEWWFFASDFSGTEPMRVAAQSNDVNFFSVASSDGSMQIGIDNGIQLPAGSFEQNKWQHVAFVYNGYTGTVHINGIEKAASPMDAPDAWNGLIFGSPHHLLAP</sequence>
<dbReference type="Proteomes" id="UP000189670">
    <property type="component" value="Unassembled WGS sequence"/>
</dbReference>
<evidence type="ECO:0000256" key="2">
    <source>
        <dbReference type="ARBA" id="ARBA00022723"/>
    </source>
</evidence>
<evidence type="ECO:0000256" key="4">
    <source>
        <dbReference type="ARBA" id="ARBA00022837"/>
    </source>
</evidence>
<keyword evidence="4" id="KW-0106">Calcium</keyword>
<evidence type="ECO:0000256" key="5">
    <source>
        <dbReference type="ARBA" id="ARBA00023157"/>
    </source>
</evidence>
<dbReference type="GO" id="GO:0046872">
    <property type="term" value="F:metal ion binding"/>
    <property type="evidence" value="ECO:0007669"/>
    <property type="project" value="UniProtKB-KW"/>
</dbReference>
<keyword evidence="3" id="KW-0732">Signal</keyword>
<evidence type="ECO:0000259" key="6">
    <source>
        <dbReference type="SMART" id="SM00560"/>
    </source>
</evidence>
<evidence type="ECO:0000256" key="1">
    <source>
        <dbReference type="ARBA" id="ARBA00001913"/>
    </source>
</evidence>
<accession>A0A1V1PBG9</accession>
<dbReference type="InterPro" id="IPR006558">
    <property type="entry name" value="LamG-like"/>
</dbReference>
<dbReference type="SUPFAM" id="SSF49899">
    <property type="entry name" value="Concanavalin A-like lectins/glucanases"/>
    <property type="match status" value="3"/>
</dbReference>